<dbReference type="OrthoDB" id="2455167at2"/>
<gene>
    <name evidence="2" type="ORF">KR50_26840</name>
</gene>
<dbReference type="Proteomes" id="UP000031972">
    <property type="component" value="Unassembled WGS sequence"/>
</dbReference>
<dbReference type="InterPro" id="IPR055338">
    <property type="entry name" value="YqfX-like"/>
</dbReference>
<evidence type="ECO:0000313" key="3">
    <source>
        <dbReference type="Proteomes" id="UP000031972"/>
    </source>
</evidence>
<keyword evidence="1" id="KW-0812">Transmembrane</keyword>
<evidence type="ECO:0000256" key="1">
    <source>
        <dbReference type="SAM" id="Phobius"/>
    </source>
</evidence>
<proteinExistence type="predicted"/>
<keyword evidence="1" id="KW-0472">Membrane</keyword>
<dbReference type="EMBL" id="JXRR01000017">
    <property type="protein sequence ID" value="KIL46009.1"/>
    <property type="molecule type" value="Genomic_DNA"/>
</dbReference>
<dbReference type="PANTHER" id="PTHR40040:SF1">
    <property type="entry name" value="MEMBRANE PROTEIN"/>
    <property type="match status" value="1"/>
</dbReference>
<evidence type="ECO:0008006" key="4">
    <source>
        <dbReference type="Google" id="ProtNLM"/>
    </source>
</evidence>
<keyword evidence="3" id="KW-1185">Reference proteome</keyword>
<keyword evidence="1" id="KW-1133">Transmembrane helix</keyword>
<comment type="caution">
    <text evidence="2">The sequence shown here is derived from an EMBL/GenBank/DDBJ whole genome shotgun (WGS) entry which is preliminary data.</text>
</comment>
<feature type="transmembrane region" description="Helical" evidence="1">
    <location>
        <begin position="97"/>
        <end position="118"/>
    </location>
</feature>
<protein>
    <recommendedName>
        <fullName evidence="4">DUF4190 domain-containing protein</fullName>
    </recommendedName>
</protein>
<name>A0A0C2RW95_9BACL</name>
<dbReference type="PANTHER" id="PTHR40040">
    <property type="entry name" value="SMALL HYDROPHOBIC PROTEIN-RELATED"/>
    <property type="match status" value="1"/>
</dbReference>
<dbReference type="PATRIC" id="fig|220754.4.peg.2700"/>
<organism evidence="2 3">
    <name type="scientific">Jeotgalibacillus campisalis</name>
    <dbReference type="NCBI Taxonomy" id="220754"/>
    <lineage>
        <taxon>Bacteria</taxon>
        <taxon>Bacillati</taxon>
        <taxon>Bacillota</taxon>
        <taxon>Bacilli</taxon>
        <taxon>Bacillales</taxon>
        <taxon>Caryophanaceae</taxon>
        <taxon>Jeotgalibacillus</taxon>
    </lineage>
</organism>
<feature type="transmembrane region" description="Helical" evidence="1">
    <location>
        <begin position="58"/>
        <end position="85"/>
    </location>
</feature>
<accession>A0A0C2RW95</accession>
<dbReference type="AlphaFoldDB" id="A0A0C2RW95"/>
<evidence type="ECO:0000313" key="2">
    <source>
        <dbReference type="EMBL" id="KIL46009.1"/>
    </source>
</evidence>
<reference evidence="2 3" key="1">
    <citation type="submission" date="2015-01" db="EMBL/GenBank/DDBJ databases">
        <title>Jeotgalibacillus campisalis genome sequencing.</title>
        <authorList>
            <person name="Goh K.M."/>
            <person name="Chan K.-G."/>
            <person name="Yaakop A.S."/>
            <person name="Ee R."/>
            <person name="Gan H.M."/>
            <person name="Chan C.S."/>
        </authorList>
    </citation>
    <scope>NUCLEOTIDE SEQUENCE [LARGE SCALE GENOMIC DNA]</scope>
    <source>
        <strain evidence="2 3">SF-57</strain>
    </source>
</reference>
<dbReference type="RefSeq" id="WP_041059360.1">
    <property type="nucleotide sequence ID" value="NZ_JXRR01000017.1"/>
</dbReference>
<sequence length="119" mass="12792">MYEEEKNQTGLEKVHERTSYNEEMASELAQISVGNEQSYANNEPTRDGKIENTNKGTWLGLSSIIIGVIAFFTSPVLFGVSAIVLGIISRKAGSTKAAGLGIVLGTAAIFFGFLIAPFF</sequence>